<evidence type="ECO:0000313" key="1">
    <source>
        <dbReference type="EMBL" id="CAK9160337.1"/>
    </source>
</evidence>
<dbReference type="Proteomes" id="UP001642360">
    <property type="component" value="Unassembled WGS sequence"/>
</dbReference>
<reference evidence="1 2" key="1">
    <citation type="submission" date="2024-02" db="EMBL/GenBank/DDBJ databases">
        <authorList>
            <person name="Vignale AGUSTIN F."/>
            <person name="Sosa J E."/>
            <person name="Modenutti C."/>
        </authorList>
    </citation>
    <scope>NUCLEOTIDE SEQUENCE [LARGE SCALE GENOMIC DNA]</scope>
</reference>
<evidence type="ECO:0000313" key="2">
    <source>
        <dbReference type="Proteomes" id="UP001642360"/>
    </source>
</evidence>
<gene>
    <name evidence="1" type="ORF">ILEXP_LOCUS29092</name>
</gene>
<keyword evidence="2" id="KW-1185">Reference proteome</keyword>
<protein>
    <submittedName>
        <fullName evidence="1">Uncharacterized protein</fullName>
    </submittedName>
</protein>
<organism evidence="1 2">
    <name type="scientific">Ilex paraguariensis</name>
    <name type="common">yerba mate</name>
    <dbReference type="NCBI Taxonomy" id="185542"/>
    <lineage>
        <taxon>Eukaryota</taxon>
        <taxon>Viridiplantae</taxon>
        <taxon>Streptophyta</taxon>
        <taxon>Embryophyta</taxon>
        <taxon>Tracheophyta</taxon>
        <taxon>Spermatophyta</taxon>
        <taxon>Magnoliopsida</taxon>
        <taxon>eudicotyledons</taxon>
        <taxon>Gunneridae</taxon>
        <taxon>Pentapetalae</taxon>
        <taxon>asterids</taxon>
        <taxon>campanulids</taxon>
        <taxon>Aquifoliales</taxon>
        <taxon>Aquifoliaceae</taxon>
        <taxon>Ilex</taxon>
    </lineage>
</organism>
<sequence length="138" mass="15551">MMSNLTQEKVDQVRLKKGVRDSIIYVFHEQGEPEDTSGDNIDAQVPKIDKLATRDNFYGSSRNIIEYFDNVGQLVMGRADDTDLFEGFGVKNFLEEDVMNDKSTKGIDEGDEASKNSSKMVEINTEVSDFLVRNGNDE</sequence>
<comment type="caution">
    <text evidence="1">The sequence shown here is derived from an EMBL/GenBank/DDBJ whole genome shotgun (WGS) entry which is preliminary data.</text>
</comment>
<accession>A0ABC8STF7</accession>
<proteinExistence type="predicted"/>
<dbReference type="EMBL" id="CAUOFW020003502">
    <property type="protein sequence ID" value="CAK9160337.1"/>
    <property type="molecule type" value="Genomic_DNA"/>
</dbReference>
<name>A0ABC8STF7_9AQUA</name>
<dbReference type="AlphaFoldDB" id="A0ABC8STF7"/>